<dbReference type="Pfam" id="PF00708">
    <property type="entry name" value="Acylphosphatase"/>
    <property type="match status" value="1"/>
</dbReference>
<keyword evidence="5 6" id="KW-0378">Hydrolase</keyword>
<proteinExistence type="inferred from homology"/>
<protein>
    <recommendedName>
        <fullName evidence="3 5">Acylphosphatase</fullName>
        <ecNumber evidence="2 5">3.6.1.7</ecNumber>
    </recommendedName>
</protein>
<dbReference type="PROSITE" id="PS51160">
    <property type="entry name" value="ACYLPHOSPHATASE_3"/>
    <property type="match status" value="1"/>
</dbReference>
<evidence type="ECO:0000259" key="8">
    <source>
        <dbReference type="PROSITE" id="PS51160"/>
    </source>
</evidence>
<dbReference type="GO" id="GO:0003998">
    <property type="term" value="F:acylphosphatase activity"/>
    <property type="evidence" value="ECO:0007669"/>
    <property type="project" value="UniProtKB-EC"/>
</dbReference>
<dbReference type="InterPro" id="IPR001792">
    <property type="entry name" value="Acylphosphatase-like_dom"/>
</dbReference>
<evidence type="ECO:0000256" key="6">
    <source>
        <dbReference type="RuleBase" id="RU000553"/>
    </source>
</evidence>
<evidence type="ECO:0000256" key="4">
    <source>
        <dbReference type="ARBA" id="ARBA00047645"/>
    </source>
</evidence>
<dbReference type="PROSITE" id="PS00150">
    <property type="entry name" value="ACYLPHOSPHATASE_1"/>
    <property type="match status" value="1"/>
</dbReference>
<evidence type="ECO:0000256" key="3">
    <source>
        <dbReference type="ARBA" id="ARBA00015991"/>
    </source>
</evidence>
<keyword evidence="10" id="KW-1185">Reference proteome</keyword>
<name>A0A931G201_9ACTN</name>
<evidence type="ECO:0000256" key="5">
    <source>
        <dbReference type="PROSITE-ProRule" id="PRU00520"/>
    </source>
</evidence>
<organism evidence="9 10">
    <name type="scientific">Actinoplanes aureus</name>
    <dbReference type="NCBI Taxonomy" id="2792083"/>
    <lineage>
        <taxon>Bacteria</taxon>
        <taxon>Bacillati</taxon>
        <taxon>Actinomycetota</taxon>
        <taxon>Actinomycetes</taxon>
        <taxon>Micromonosporales</taxon>
        <taxon>Micromonosporaceae</taxon>
        <taxon>Actinoplanes</taxon>
    </lineage>
</organism>
<dbReference type="InterPro" id="IPR020456">
    <property type="entry name" value="Acylphosphatase"/>
</dbReference>
<dbReference type="InterPro" id="IPR017968">
    <property type="entry name" value="Acylphosphatase_CS"/>
</dbReference>
<comment type="catalytic activity">
    <reaction evidence="4 5 6">
        <text>an acyl phosphate + H2O = a carboxylate + phosphate + H(+)</text>
        <dbReference type="Rhea" id="RHEA:14965"/>
        <dbReference type="ChEBI" id="CHEBI:15377"/>
        <dbReference type="ChEBI" id="CHEBI:15378"/>
        <dbReference type="ChEBI" id="CHEBI:29067"/>
        <dbReference type="ChEBI" id="CHEBI:43474"/>
        <dbReference type="ChEBI" id="CHEBI:59918"/>
        <dbReference type="EC" id="3.6.1.7"/>
    </reaction>
</comment>
<feature type="active site" evidence="5">
    <location>
        <position position="36"/>
    </location>
</feature>
<evidence type="ECO:0000313" key="9">
    <source>
        <dbReference type="EMBL" id="MBG0567600.1"/>
    </source>
</evidence>
<dbReference type="PANTHER" id="PTHR47268">
    <property type="entry name" value="ACYLPHOSPHATASE"/>
    <property type="match status" value="1"/>
</dbReference>
<comment type="caution">
    <text evidence="9">The sequence shown here is derived from an EMBL/GenBank/DDBJ whole genome shotgun (WGS) entry which is preliminary data.</text>
</comment>
<dbReference type="EMBL" id="JADQTO010000028">
    <property type="protein sequence ID" value="MBG0567600.1"/>
    <property type="molecule type" value="Genomic_DNA"/>
</dbReference>
<dbReference type="AlphaFoldDB" id="A0A931G201"/>
<feature type="domain" description="Acylphosphatase-like" evidence="8">
    <location>
        <begin position="3"/>
        <end position="88"/>
    </location>
</feature>
<dbReference type="InterPro" id="IPR036046">
    <property type="entry name" value="Acylphosphatase-like_dom_sf"/>
</dbReference>
<accession>A0A931G201</accession>
<feature type="active site" evidence="5">
    <location>
        <position position="18"/>
    </location>
</feature>
<dbReference type="SUPFAM" id="SSF54975">
    <property type="entry name" value="Acylphosphatase/BLUF domain-like"/>
    <property type="match status" value="1"/>
</dbReference>
<sequence>MIRKRVLVTGVVQGVFFRDTCRRVAGQQGVTGWVRNLPDGRVEAVFQGAPESVERLVTWCRTGPPDAQVTAVDVHDEPPERADRFELH</sequence>
<gene>
    <name evidence="9" type="ORF">I4J89_39760</name>
</gene>
<reference evidence="9" key="1">
    <citation type="submission" date="2020-11" db="EMBL/GenBank/DDBJ databases">
        <title>Isolation and identification of active actinomycetes.</title>
        <authorList>
            <person name="Sun X."/>
        </authorList>
    </citation>
    <scope>NUCLEOTIDE SEQUENCE</scope>
    <source>
        <strain evidence="9">NEAU-A11</strain>
    </source>
</reference>
<dbReference type="Proteomes" id="UP000598146">
    <property type="component" value="Unassembled WGS sequence"/>
</dbReference>
<dbReference type="RefSeq" id="WP_196419371.1">
    <property type="nucleotide sequence ID" value="NZ_JADQTO010000028.1"/>
</dbReference>
<evidence type="ECO:0000256" key="1">
    <source>
        <dbReference type="ARBA" id="ARBA00005614"/>
    </source>
</evidence>
<evidence type="ECO:0000256" key="2">
    <source>
        <dbReference type="ARBA" id="ARBA00012150"/>
    </source>
</evidence>
<dbReference type="PROSITE" id="PS00151">
    <property type="entry name" value="ACYLPHOSPHATASE_2"/>
    <property type="match status" value="1"/>
</dbReference>
<dbReference type="Gene3D" id="3.30.70.100">
    <property type="match status" value="1"/>
</dbReference>
<evidence type="ECO:0000256" key="7">
    <source>
        <dbReference type="RuleBase" id="RU004168"/>
    </source>
</evidence>
<dbReference type="EC" id="3.6.1.7" evidence="2 5"/>
<dbReference type="PANTHER" id="PTHR47268:SF4">
    <property type="entry name" value="ACYLPHOSPHATASE"/>
    <property type="match status" value="1"/>
</dbReference>
<comment type="similarity">
    <text evidence="1 7">Belongs to the acylphosphatase family.</text>
</comment>
<evidence type="ECO:0000313" key="10">
    <source>
        <dbReference type="Proteomes" id="UP000598146"/>
    </source>
</evidence>